<feature type="domain" description="Sulfatase-modifying factor enzyme-like" evidence="1">
    <location>
        <begin position="40"/>
        <end position="290"/>
    </location>
</feature>
<dbReference type="Proteomes" id="UP000019141">
    <property type="component" value="Unassembled WGS sequence"/>
</dbReference>
<protein>
    <recommendedName>
        <fullName evidence="1">Sulfatase-modifying factor enzyme-like domain-containing protein</fullName>
    </recommendedName>
</protein>
<dbReference type="InterPro" id="IPR051043">
    <property type="entry name" value="Sulfatase_Mod_Factor_Kinase"/>
</dbReference>
<gene>
    <name evidence="2" type="ORF">ETSY1_04205</name>
</gene>
<dbReference type="Gene3D" id="3.90.1580.10">
    <property type="entry name" value="paralog of FGE (formylglycine-generating enzyme)"/>
    <property type="match status" value="1"/>
</dbReference>
<keyword evidence="3" id="KW-1185">Reference proteome</keyword>
<dbReference type="AlphaFoldDB" id="W4LWZ8"/>
<dbReference type="SUPFAM" id="SSF56436">
    <property type="entry name" value="C-type lectin-like"/>
    <property type="match status" value="1"/>
</dbReference>
<comment type="caution">
    <text evidence="2">The sequence shown here is derived from an EMBL/GenBank/DDBJ whole genome shotgun (WGS) entry which is preliminary data.</text>
</comment>
<dbReference type="EMBL" id="AZHW01000161">
    <property type="protein sequence ID" value="ETX02271.1"/>
    <property type="molecule type" value="Genomic_DNA"/>
</dbReference>
<evidence type="ECO:0000259" key="1">
    <source>
        <dbReference type="Pfam" id="PF03781"/>
    </source>
</evidence>
<proteinExistence type="predicted"/>
<dbReference type="PANTHER" id="PTHR23150:SF19">
    <property type="entry name" value="FORMYLGLYCINE-GENERATING ENZYME"/>
    <property type="match status" value="1"/>
</dbReference>
<evidence type="ECO:0000313" key="3">
    <source>
        <dbReference type="Proteomes" id="UP000019141"/>
    </source>
</evidence>
<dbReference type="InterPro" id="IPR005532">
    <property type="entry name" value="SUMF_dom"/>
</dbReference>
<evidence type="ECO:0000313" key="2">
    <source>
        <dbReference type="EMBL" id="ETX02271.1"/>
    </source>
</evidence>
<dbReference type="InterPro" id="IPR016187">
    <property type="entry name" value="CTDL_fold"/>
</dbReference>
<dbReference type="Pfam" id="PF03781">
    <property type="entry name" value="FGE-sulfatase"/>
    <property type="match status" value="1"/>
</dbReference>
<accession>W4LWZ8</accession>
<dbReference type="PANTHER" id="PTHR23150">
    <property type="entry name" value="SULFATASE MODIFYING FACTOR 1, 2"/>
    <property type="match status" value="1"/>
</dbReference>
<dbReference type="GO" id="GO:0120147">
    <property type="term" value="F:formylglycine-generating oxidase activity"/>
    <property type="evidence" value="ECO:0007669"/>
    <property type="project" value="TreeGrafter"/>
</dbReference>
<dbReference type="HOGENOM" id="CLU_012431_0_1_7"/>
<organism evidence="2 3">
    <name type="scientific">Entotheonella factor</name>
    <dbReference type="NCBI Taxonomy" id="1429438"/>
    <lineage>
        <taxon>Bacteria</taxon>
        <taxon>Pseudomonadati</taxon>
        <taxon>Nitrospinota/Tectimicrobiota group</taxon>
        <taxon>Candidatus Tectimicrobiota</taxon>
        <taxon>Candidatus Entotheonellia</taxon>
        <taxon>Candidatus Entotheonellales</taxon>
        <taxon>Candidatus Entotheonellaceae</taxon>
        <taxon>Candidatus Entotheonella</taxon>
    </lineage>
</organism>
<reference evidence="2 3" key="1">
    <citation type="journal article" date="2014" name="Nature">
        <title>An environmental bacterial taxon with a large and distinct metabolic repertoire.</title>
        <authorList>
            <person name="Wilson M.C."/>
            <person name="Mori T."/>
            <person name="Ruckert C."/>
            <person name="Uria A.R."/>
            <person name="Helf M.J."/>
            <person name="Takada K."/>
            <person name="Gernert C."/>
            <person name="Steffens U.A."/>
            <person name="Heycke N."/>
            <person name="Schmitt S."/>
            <person name="Rinke C."/>
            <person name="Helfrich E.J."/>
            <person name="Brachmann A.O."/>
            <person name="Gurgui C."/>
            <person name="Wakimoto T."/>
            <person name="Kracht M."/>
            <person name="Crusemann M."/>
            <person name="Hentschel U."/>
            <person name="Abe I."/>
            <person name="Matsunaga S."/>
            <person name="Kalinowski J."/>
            <person name="Takeyama H."/>
            <person name="Piel J."/>
        </authorList>
    </citation>
    <scope>NUCLEOTIDE SEQUENCE [LARGE SCALE GENOMIC DNA]</scope>
    <source>
        <strain evidence="3">TSY1</strain>
    </source>
</reference>
<dbReference type="InterPro" id="IPR042095">
    <property type="entry name" value="SUMF_sf"/>
</dbReference>
<name>W4LWZ8_ENTF1</name>
<dbReference type="PATRIC" id="fig|1429438.4.peg.991"/>
<sequence length="294" mass="33203">MFSCGGQSMGVVLSLLIMLGYAGQLAADTQPPRQAPSHRLIIPAGPFVMGSSPDEREYGYRLDENLHNSTAARRNRWFEVETRKTLELPAYRIDPTPVTNADYLKFVQHTQHRQPFVPPEVWRSYGLIHNYDAVQRFLWRAGQPPPGREHHPAVLVSHADAAAYCRWRGEREGRPLRLPTEAEWEKAARGTDGRYFPWGNAFLASHLNSYDKGPYDTVPVGQFPQGKSPYGVLDMAGQVFEWTSTVYRGDPQRYTVKGGSWDDYPGVTRSAARHGRPADIKHILIGFRCVEPLS</sequence>